<evidence type="ECO:0000256" key="1">
    <source>
        <dbReference type="SAM" id="MobiDB-lite"/>
    </source>
</evidence>
<dbReference type="Proteomes" id="UP000479710">
    <property type="component" value="Unassembled WGS sequence"/>
</dbReference>
<reference evidence="2 3" key="1">
    <citation type="submission" date="2019-11" db="EMBL/GenBank/DDBJ databases">
        <title>Whole genome sequence of Oryza granulata.</title>
        <authorList>
            <person name="Li W."/>
        </authorList>
    </citation>
    <scope>NUCLEOTIDE SEQUENCE [LARGE SCALE GENOMIC DNA]</scope>
    <source>
        <strain evidence="3">cv. Menghai</strain>
        <tissue evidence="2">Leaf</tissue>
    </source>
</reference>
<dbReference type="AlphaFoldDB" id="A0A6G1DJM9"/>
<dbReference type="EMBL" id="SPHZ02000006">
    <property type="protein sequence ID" value="KAF0912827.1"/>
    <property type="molecule type" value="Genomic_DNA"/>
</dbReference>
<accession>A0A6G1DJM9</accession>
<feature type="region of interest" description="Disordered" evidence="1">
    <location>
        <begin position="16"/>
        <end position="44"/>
    </location>
</feature>
<gene>
    <name evidence="2" type="ORF">E2562_019417</name>
</gene>
<organism evidence="2 3">
    <name type="scientific">Oryza meyeriana var. granulata</name>
    <dbReference type="NCBI Taxonomy" id="110450"/>
    <lineage>
        <taxon>Eukaryota</taxon>
        <taxon>Viridiplantae</taxon>
        <taxon>Streptophyta</taxon>
        <taxon>Embryophyta</taxon>
        <taxon>Tracheophyta</taxon>
        <taxon>Spermatophyta</taxon>
        <taxon>Magnoliopsida</taxon>
        <taxon>Liliopsida</taxon>
        <taxon>Poales</taxon>
        <taxon>Poaceae</taxon>
        <taxon>BOP clade</taxon>
        <taxon>Oryzoideae</taxon>
        <taxon>Oryzeae</taxon>
        <taxon>Oryzinae</taxon>
        <taxon>Oryza</taxon>
        <taxon>Oryza meyeriana</taxon>
    </lineage>
</organism>
<protein>
    <submittedName>
        <fullName evidence="2">Uncharacterized protein</fullName>
    </submittedName>
</protein>
<sequence length="69" mass="7657">MTKRFLTTLLSRAYHGHKTAERGRKLGLPPEDPAAAKPSAPPPAEKKVRVVYCEEHLNAKEGEQGKHLI</sequence>
<evidence type="ECO:0000313" key="3">
    <source>
        <dbReference type="Proteomes" id="UP000479710"/>
    </source>
</evidence>
<keyword evidence="3" id="KW-1185">Reference proteome</keyword>
<comment type="caution">
    <text evidence="2">The sequence shown here is derived from an EMBL/GenBank/DDBJ whole genome shotgun (WGS) entry which is preliminary data.</text>
</comment>
<evidence type="ECO:0000313" key="2">
    <source>
        <dbReference type="EMBL" id="KAF0912828.1"/>
    </source>
</evidence>
<proteinExistence type="predicted"/>
<dbReference type="EMBL" id="SPHZ02000006">
    <property type="protein sequence ID" value="KAF0912828.1"/>
    <property type="molecule type" value="Genomic_DNA"/>
</dbReference>
<name>A0A6G1DJM9_9ORYZ</name>